<accession>A0A0K0CTR6</accession>
<sequence length="79" mass="8723">MQERHGSIPFLPSAKLNLQNITTPPSELIDVCSSSYCNQKASVEINMASSPTVMIAMRSMSDSFFDLLVIDDIVKMKAK</sequence>
<name>A0A0K0CTR6_ANGCA</name>
<evidence type="ECO:0000313" key="1">
    <source>
        <dbReference type="Proteomes" id="UP000035642"/>
    </source>
</evidence>
<reference evidence="2" key="2">
    <citation type="submission" date="2017-02" db="UniProtKB">
        <authorList>
            <consortium name="WormBaseParasite"/>
        </authorList>
    </citation>
    <scope>IDENTIFICATION</scope>
</reference>
<dbReference type="AlphaFoldDB" id="A0A0K0CTR6"/>
<dbReference type="Proteomes" id="UP000035642">
    <property type="component" value="Unassembled WGS sequence"/>
</dbReference>
<organism evidence="1 2">
    <name type="scientific">Angiostrongylus cantonensis</name>
    <name type="common">Rat lungworm</name>
    <dbReference type="NCBI Taxonomy" id="6313"/>
    <lineage>
        <taxon>Eukaryota</taxon>
        <taxon>Metazoa</taxon>
        <taxon>Ecdysozoa</taxon>
        <taxon>Nematoda</taxon>
        <taxon>Chromadorea</taxon>
        <taxon>Rhabditida</taxon>
        <taxon>Rhabditina</taxon>
        <taxon>Rhabditomorpha</taxon>
        <taxon>Strongyloidea</taxon>
        <taxon>Metastrongylidae</taxon>
        <taxon>Angiostrongylus</taxon>
    </lineage>
</organism>
<evidence type="ECO:0000313" key="2">
    <source>
        <dbReference type="WBParaSite" id="ACAC_0000051301-mRNA-1"/>
    </source>
</evidence>
<dbReference type="WBParaSite" id="ACAC_0000051301-mRNA-1">
    <property type="protein sequence ID" value="ACAC_0000051301-mRNA-1"/>
    <property type="gene ID" value="ACAC_0000051301"/>
</dbReference>
<proteinExistence type="predicted"/>
<keyword evidence="1" id="KW-1185">Reference proteome</keyword>
<reference evidence="1" key="1">
    <citation type="submission" date="2012-09" db="EMBL/GenBank/DDBJ databases">
        <authorList>
            <person name="Martin A.A."/>
        </authorList>
    </citation>
    <scope>NUCLEOTIDE SEQUENCE</scope>
</reference>
<protein>
    <submittedName>
        <fullName evidence="2">NR LBD domain-containing protein</fullName>
    </submittedName>
</protein>